<gene>
    <name evidence="1" type="ORF">Asd1617_01148</name>
</gene>
<reference evidence="1 2" key="1">
    <citation type="submission" date="2013-09" db="EMBL/GenBank/DDBJ databases">
        <title>Comparative genomics of Sd1617 to representative strains in evaluating its pathogenesis.</title>
        <authorList>
            <person name="Aksomboon Vongsawan A."/>
            <person name="Kapatral V."/>
            <person name="Vaisvil B."/>
            <person name="Serichantalergs O."/>
            <person name="Hale T.L."/>
            <person name="Mason C.J."/>
        </authorList>
    </citation>
    <scope>NUCLEOTIDE SEQUENCE [LARGE SCALE GENOMIC DNA]</scope>
    <source>
        <strain evidence="1 2">1617</strain>
    </source>
</reference>
<organism evidence="1 2">
    <name type="scientific">Shigella dysenteriae 1617</name>
    <dbReference type="NCBI Taxonomy" id="754093"/>
    <lineage>
        <taxon>Bacteria</taxon>
        <taxon>Pseudomonadati</taxon>
        <taxon>Pseudomonadota</taxon>
        <taxon>Gammaproteobacteria</taxon>
        <taxon>Enterobacterales</taxon>
        <taxon>Enterobacteriaceae</taxon>
        <taxon>Shigella</taxon>
    </lineage>
</organism>
<dbReference type="GO" id="GO:0006313">
    <property type="term" value="P:DNA transposition"/>
    <property type="evidence" value="ECO:0007669"/>
    <property type="project" value="InterPro"/>
</dbReference>
<protein>
    <submittedName>
        <fullName evidence="1">Transposase</fullName>
    </submittedName>
</protein>
<name>A0A0A6ZQ66_SHIDY</name>
<evidence type="ECO:0000313" key="2">
    <source>
        <dbReference type="Proteomes" id="UP000031647"/>
    </source>
</evidence>
<proteinExistence type="predicted"/>
<evidence type="ECO:0000313" key="1">
    <source>
        <dbReference type="EMBL" id="AHA63975.1"/>
    </source>
</evidence>
<dbReference type="GO" id="GO:0004803">
    <property type="term" value="F:transposase activity"/>
    <property type="evidence" value="ECO:0007669"/>
    <property type="project" value="InterPro"/>
</dbReference>
<dbReference type="Pfam" id="PF03400">
    <property type="entry name" value="DDE_Tnp_IS1"/>
    <property type="match status" value="1"/>
</dbReference>
<dbReference type="GO" id="GO:0003677">
    <property type="term" value="F:DNA binding"/>
    <property type="evidence" value="ECO:0007669"/>
    <property type="project" value="InterPro"/>
</dbReference>
<dbReference type="EMBL" id="CP006736">
    <property type="protein sequence ID" value="AHA63975.1"/>
    <property type="molecule type" value="Genomic_DNA"/>
</dbReference>
<dbReference type="KEGG" id="sdz:Asd1617_01148"/>
<dbReference type="PATRIC" id="fig|754093.4.peg.1129"/>
<dbReference type="AlphaFoldDB" id="A0A0A6ZQ66"/>
<accession>A0A0A6ZQ66</accession>
<dbReference type="InterPro" id="IPR005063">
    <property type="entry name" value="Transposase_27"/>
</dbReference>
<dbReference type="Proteomes" id="UP000031647">
    <property type="component" value="Chromosome"/>
</dbReference>
<dbReference type="HOGENOM" id="CLU_076276_5_4_6"/>
<sequence>MALICELDEQWSFVGSKAPRQHWLWYAYNTETGGDVAYTLVPYR</sequence>